<proteinExistence type="predicted"/>
<dbReference type="Proteomes" id="UP001057375">
    <property type="component" value="Unassembled WGS sequence"/>
</dbReference>
<organism evidence="3 4">
    <name type="scientific">Aduncisulcus paluster</name>
    <dbReference type="NCBI Taxonomy" id="2918883"/>
    <lineage>
        <taxon>Eukaryota</taxon>
        <taxon>Metamonada</taxon>
        <taxon>Carpediemonas-like organisms</taxon>
        <taxon>Aduncisulcus</taxon>
    </lineage>
</organism>
<keyword evidence="1" id="KW-0812">Transmembrane</keyword>
<keyword evidence="1" id="KW-0472">Membrane</keyword>
<dbReference type="Gene3D" id="6.10.340.10">
    <property type="match status" value="1"/>
</dbReference>
<dbReference type="PROSITE" id="PS50885">
    <property type="entry name" value="HAMP"/>
    <property type="match status" value="1"/>
</dbReference>
<comment type="caution">
    <text evidence="3">The sequence shown here is derived from an EMBL/GenBank/DDBJ whole genome shotgun (WGS) entry which is preliminary data.</text>
</comment>
<name>A0ABQ5KZL1_9EUKA</name>
<keyword evidence="3" id="KW-0808">Transferase</keyword>
<dbReference type="EMBL" id="BQXS01004752">
    <property type="protein sequence ID" value="GKT37521.1"/>
    <property type="molecule type" value="Genomic_DNA"/>
</dbReference>
<keyword evidence="3" id="KW-0418">Kinase</keyword>
<reference evidence="3" key="1">
    <citation type="submission" date="2022-03" db="EMBL/GenBank/DDBJ databases">
        <title>Draft genome sequence of Aduncisulcus paluster, a free-living microaerophilic Fornicata.</title>
        <authorList>
            <person name="Yuyama I."/>
            <person name="Kume K."/>
            <person name="Tamura T."/>
            <person name="Inagaki Y."/>
            <person name="Hashimoto T."/>
        </authorList>
    </citation>
    <scope>NUCLEOTIDE SEQUENCE</scope>
    <source>
        <strain evidence="3">NY0171</strain>
    </source>
</reference>
<evidence type="ECO:0000259" key="2">
    <source>
        <dbReference type="PROSITE" id="PS50885"/>
    </source>
</evidence>
<sequence length="152" mass="17023">MIVHPDRELVKIQANVGNLYIFKKTLAPGEVEFYYAENRLSFGRIVNVTGTGWKLLVGCSAYSLFQPVIALGLLIGLLVVFFFMILLFALKKEFRESVVTPLVGYVKKLSAVAEGNYPTSASQESGFVELDELGKVFDSMAEQVREREHELI</sequence>
<dbReference type="InterPro" id="IPR003660">
    <property type="entry name" value="HAMP_dom"/>
</dbReference>
<feature type="domain" description="HAMP" evidence="2">
    <location>
        <begin position="96"/>
        <end position="149"/>
    </location>
</feature>
<protein>
    <submittedName>
        <fullName evidence="3">PAS domain-containing sensor histidine kinase</fullName>
    </submittedName>
</protein>
<evidence type="ECO:0000256" key="1">
    <source>
        <dbReference type="SAM" id="Phobius"/>
    </source>
</evidence>
<evidence type="ECO:0000313" key="4">
    <source>
        <dbReference type="Proteomes" id="UP001057375"/>
    </source>
</evidence>
<feature type="transmembrane region" description="Helical" evidence="1">
    <location>
        <begin position="64"/>
        <end position="90"/>
    </location>
</feature>
<evidence type="ECO:0000313" key="3">
    <source>
        <dbReference type="EMBL" id="GKT37521.1"/>
    </source>
</evidence>
<accession>A0ABQ5KZL1</accession>
<dbReference type="GO" id="GO:0016301">
    <property type="term" value="F:kinase activity"/>
    <property type="evidence" value="ECO:0007669"/>
    <property type="project" value="UniProtKB-KW"/>
</dbReference>
<gene>
    <name evidence="3" type="ORF">ADUPG1_003459</name>
</gene>
<feature type="non-terminal residue" evidence="3">
    <location>
        <position position="152"/>
    </location>
</feature>
<keyword evidence="4" id="KW-1185">Reference proteome</keyword>
<keyword evidence="1" id="KW-1133">Transmembrane helix</keyword>